<comment type="domain">
    <text evidence="5">The QLQ domain and WRC domain may be involved in protein-protein interaction and DNA-binding, respectively.</text>
</comment>
<evidence type="ECO:0000256" key="4">
    <source>
        <dbReference type="PROSITE-ProRule" id="PRU01002"/>
    </source>
</evidence>
<comment type="function">
    <text evidence="5">Transcription activator.</text>
</comment>
<feature type="compositionally biased region" description="Polar residues" evidence="6">
    <location>
        <begin position="279"/>
        <end position="324"/>
    </location>
</feature>
<organism evidence="9 10">
    <name type="scientific">Canna indica</name>
    <name type="common">Indian-shot</name>
    <dbReference type="NCBI Taxonomy" id="4628"/>
    <lineage>
        <taxon>Eukaryota</taxon>
        <taxon>Viridiplantae</taxon>
        <taxon>Streptophyta</taxon>
        <taxon>Embryophyta</taxon>
        <taxon>Tracheophyta</taxon>
        <taxon>Spermatophyta</taxon>
        <taxon>Magnoliopsida</taxon>
        <taxon>Liliopsida</taxon>
        <taxon>Zingiberales</taxon>
        <taxon>Cannaceae</taxon>
        <taxon>Canna</taxon>
    </lineage>
</organism>
<dbReference type="Pfam" id="PF08879">
    <property type="entry name" value="WRC"/>
    <property type="match status" value="1"/>
</dbReference>
<dbReference type="PANTHER" id="PTHR31602:SF42">
    <property type="entry name" value="GROWTH-REGULATING FACTOR 2"/>
    <property type="match status" value="1"/>
</dbReference>
<dbReference type="GO" id="GO:0006351">
    <property type="term" value="P:DNA-templated transcription"/>
    <property type="evidence" value="ECO:0007669"/>
    <property type="project" value="UniProtKB-UniRule"/>
</dbReference>
<evidence type="ECO:0000256" key="2">
    <source>
        <dbReference type="ARBA" id="ARBA00008122"/>
    </source>
</evidence>
<keyword evidence="5" id="KW-0010">Activator</keyword>
<feature type="domain" description="WRC" evidence="8">
    <location>
        <begin position="223"/>
        <end position="267"/>
    </location>
</feature>
<dbReference type="PROSITE" id="PS51667">
    <property type="entry name" value="WRC"/>
    <property type="match status" value="1"/>
</dbReference>
<comment type="similarity">
    <text evidence="2 5">Belongs to the GRF family.</text>
</comment>
<protein>
    <recommendedName>
        <fullName evidence="5">Growth-regulating factor</fullName>
    </recommendedName>
</protein>
<dbReference type="Proteomes" id="UP001327560">
    <property type="component" value="Chromosome 6"/>
</dbReference>
<evidence type="ECO:0000256" key="1">
    <source>
        <dbReference type="ARBA" id="ARBA00004123"/>
    </source>
</evidence>
<dbReference type="InterPro" id="IPR031137">
    <property type="entry name" value="GRF"/>
</dbReference>
<evidence type="ECO:0000259" key="8">
    <source>
        <dbReference type="PROSITE" id="PS51667"/>
    </source>
</evidence>
<evidence type="ECO:0000313" key="10">
    <source>
        <dbReference type="Proteomes" id="UP001327560"/>
    </source>
</evidence>
<feature type="compositionally biased region" description="Low complexity" evidence="6">
    <location>
        <begin position="550"/>
        <end position="561"/>
    </location>
</feature>
<dbReference type="Pfam" id="PF08880">
    <property type="entry name" value="QLQ"/>
    <property type="match status" value="1"/>
</dbReference>
<feature type="short sequence motif" description="Bipartite nuclear localization signal" evidence="4">
    <location>
        <begin position="256"/>
        <end position="263"/>
    </location>
</feature>
<feature type="domain" description="QLQ" evidence="7">
    <location>
        <begin position="155"/>
        <end position="190"/>
    </location>
</feature>
<dbReference type="SMART" id="SM00951">
    <property type="entry name" value="QLQ"/>
    <property type="match status" value="1"/>
</dbReference>
<keyword evidence="10" id="KW-1185">Reference proteome</keyword>
<feature type="compositionally biased region" description="Polar residues" evidence="6">
    <location>
        <begin position="506"/>
        <end position="549"/>
    </location>
</feature>
<name>A0AAQ3KLQ4_9LILI</name>
<dbReference type="AlphaFoldDB" id="A0AAQ3KLQ4"/>
<evidence type="ECO:0000256" key="6">
    <source>
        <dbReference type="SAM" id="MobiDB-lite"/>
    </source>
</evidence>
<dbReference type="PROSITE" id="PS51666">
    <property type="entry name" value="QLQ"/>
    <property type="match status" value="1"/>
</dbReference>
<keyword evidence="3 4" id="KW-0539">Nucleus</keyword>
<dbReference type="GO" id="GO:0005524">
    <property type="term" value="F:ATP binding"/>
    <property type="evidence" value="ECO:0007669"/>
    <property type="project" value="UniProtKB-UniRule"/>
</dbReference>
<dbReference type="EMBL" id="CP136895">
    <property type="protein sequence ID" value="WOL10915.1"/>
    <property type="molecule type" value="Genomic_DNA"/>
</dbReference>
<feature type="region of interest" description="Disordered" evidence="6">
    <location>
        <begin position="504"/>
        <end position="563"/>
    </location>
</feature>
<dbReference type="PANTHER" id="PTHR31602">
    <property type="entry name" value="GROWTH-REGULATING FACTOR 5"/>
    <property type="match status" value="1"/>
</dbReference>
<evidence type="ECO:0000259" key="7">
    <source>
        <dbReference type="PROSITE" id="PS51666"/>
    </source>
</evidence>
<feature type="region of interest" description="Disordered" evidence="6">
    <location>
        <begin position="250"/>
        <end position="338"/>
    </location>
</feature>
<sequence length="594" mass="63941">MDLGGVLGVDTLMGASSEGGSLFSSSLTSHDAQVSRQRGVFGSIFQRHDKPAEAEDDDWRALKMARTEALVTESTKAAPFLLRSNTHPLFPDGEHMLSFSSTSKQNDMDVADGGSLPYYNHSPASSTQCYLRNAGLYFGSSNANMQGVLARVRGPFTPSQWLELEHQALIYKYLVANVPVPATLLLPIRRSLGASGFPPLSAGSFGSGTFGWLSYHLYSGNTDPEPGRCRRTDGKKWRCSRDAVADQKYCERHMNRGRHRSRKHVESHTGHAAKAMPSTALSQSTPAAPDGSSSGSLTISQQQSKSLQSNITNHSLGQLTGLSTSKEDQNGCSKDISMLNPVNQKPINNLFPVAKQCNPFEGTSSGTDFGLVSTGSLLNPTSGPFSDSTSFTRNPRLSDHSHPLRQFIDVCPKTKPYHSAVTWPTSEELHYRTQLSISIPMSSSDFSSSSSYHDKMALSPLRLSREHDPASMGLGVGLLNEVCHQQTNWRPICWEASMAGPLGEALTSSNTTPKDQSKNCSSSSQNMLTDGWDSNSQLQSSPTGVLQKNSLGSVSSSTGSSPRAENIMIHESTGSICNSLLGSTIVNAPTIASL</sequence>
<keyword evidence="5" id="KW-0804">Transcription</keyword>
<reference evidence="9 10" key="1">
    <citation type="submission" date="2023-10" db="EMBL/GenBank/DDBJ databases">
        <title>Chromosome-scale genome assembly provides insights into flower coloration mechanisms of Canna indica.</title>
        <authorList>
            <person name="Li C."/>
        </authorList>
    </citation>
    <scope>NUCLEOTIDE SEQUENCE [LARGE SCALE GENOMIC DNA]</scope>
    <source>
        <tissue evidence="9">Flower</tissue>
    </source>
</reference>
<keyword evidence="5" id="KW-0805">Transcription regulation</keyword>
<dbReference type="GO" id="GO:0032502">
    <property type="term" value="P:developmental process"/>
    <property type="evidence" value="ECO:0007669"/>
    <property type="project" value="InterPro"/>
</dbReference>
<dbReference type="GO" id="GO:0006355">
    <property type="term" value="P:regulation of DNA-templated transcription"/>
    <property type="evidence" value="ECO:0007669"/>
    <property type="project" value="InterPro"/>
</dbReference>
<dbReference type="GO" id="GO:0005634">
    <property type="term" value="C:nucleus"/>
    <property type="evidence" value="ECO:0007669"/>
    <property type="project" value="UniProtKB-SubCell"/>
</dbReference>
<dbReference type="InterPro" id="IPR014978">
    <property type="entry name" value="Gln-Leu-Gln_QLQ"/>
</dbReference>
<dbReference type="InterPro" id="IPR014977">
    <property type="entry name" value="WRC_dom"/>
</dbReference>
<gene>
    <name evidence="9" type="ORF">Cni_G19674</name>
</gene>
<evidence type="ECO:0000313" key="9">
    <source>
        <dbReference type="EMBL" id="WOL10915.1"/>
    </source>
</evidence>
<evidence type="ECO:0000256" key="3">
    <source>
        <dbReference type="ARBA" id="ARBA00023242"/>
    </source>
</evidence>
<evidence type="ECO:0000256" key="5">
    <source>
        <dbReference type="RuleBase" id="RU367127"/>
    </source>
</evidence>
<comment type="subcellular location">
    <subcellularLocation>
        <location evidence="1 4 5">Nucleus</location>
    </subcellularLocation>
</comment>
<feature type="short sequence motif" description="Bipartite nuclear localization signal" evidence="4">
    <location>
        <begin position="228"/>
        <end position="238"/>
    </location>
</feature>
<accession>A0AAQ3KLQ4</accession>
<proteinExistence type="inferred from homology"/>